<sequence length="164" mass="19017">MGKEHWSFLPTSTYSLNLFLGYAMVVGAVFFFFIEKLKRLIMAHTVAYSIILMANIVNYLLIFITLIFDFFITLYGYYEKQKIIIILALMIGFYFVKPGKDGFDFLKVSALATIPFLLFMFMYRYYFPIEEGLEILALLFMGGIIFLAIPFVTAVWLTFKSTKG</sequence>
<gene>
    <name evidence="2" type="ORF">G8O30_11855</name>
</gene>
<dbReference type="EMBL" id="CP049742">
    <property type="protein sequence ID" value="QPC47597.1"/>
    <property type="molecule type" value="Genomic_DNA"/>
</dbReference>
<feature type="transmembrane region" description="Helical" evidence="1">
    <location>
        <begin position="80"/>
        <end position="96"/>
    </location>
</feature>
<keyword evidence="3" id="KW-1185">Reference proteome</keyword>
<evidence type="ECO:0000256" key="1">
    <source>
        <dbReference type="SAM" id="Phobius"/>
    </source>
</evidence>
<evidence type="ECO:0000313" key="2">
    <source>
        <dbReference type="EMBL" id="QPC47597.1"/>
    </source>
</evidence>
<feature type="transmembrane region" description="Helical" evidence="1">
    <location>
        <begin position="138"/>
        <end position="159"/>
    </location>
</feature>
<organism evidence="2 3">
    <name type="scientific">Mangrovibacillus cuniculi</name>
    <dbReference type="NCBI Taxonomy" id="2593652"/>
    <lineage>
        <taxon>Bacteria</taxon>
        <taxon>Bacillati</taxon>
        <taxon>Bacillota</taxon>
        <taxon>Bacilli</taxon>
        <taxon>Bacillales</taxon>
        <taxon>Bacillaceae</taxon>
        <taxon>Mangrovibacillus</taxon>
    </lineage>
</organism>
<protein>
    <submittedName>
        <fullName evidence="2">Uncharacterized protein</fullName>
    </submittedName>
</protein>
<dbReference type="RefSeq" id="WP_239672268.1">
    <property type="nucleotide sequence ID" value="NZ_CP049742.1"/>
</dbReference>
<feature type="transmembrane region" description="Helical" evidence="1">
    <location>
        <begin position="46"/>
        <end position="68"/>
    </location>
</feature>
<dbReference type="KEGG" id="mcui:G8O30_11855"/>
<accession>A0A7S8CCR3</accession>
<feature type="transmembrane region" description="Helical" evidence="1">
    <location>
        <begin position="108"/>
        <end position="126"/>
    </location>
</feature>
<reference evidence="2 3" key="1">
    <citation type="submission" date="2019-07" db="EMBL/GenBank/DDBJ databases">
        <title>Genome sequence of 2 isolates from Red Sea Mangroves.</title>
        <authorList>
            <person name="Sefrji F."/>
            <person name="Michoud G."/>
            <person name="Merlino G."/>
            <person name="Daffonchio D."/>
        </authorList>
    </citation>
    <scope>NUCLEOTIDE SEQUENCE [LARGE SCALE GENOMIC DNA]</scope>
    <source>
        <strain evidence="2 3">R1DC41</strain>
    </source>
</reference>
<dbReference type="Proteomes" id="UP000593626">
    <property type="component" value="Chromosome"/>
</dbReference>
<name>A0A7S8CCR3_9BACI</name>
<keyword evidence="1" id="KW-1133">Transmembrane helix</keyword>
<feature type="transmembrane region" description="Helical" evidence="1">
    <location>
        <begin position="14"/>
        <end position="34"/>
    </location>
</feature>
<evidence type="ECO:0000313" key="3">
    <source>
        <dbReference type="Proteomes" id="UP000593626"/>
    </source>
</evidence>
<keyword evidence="1" id="KW-0812">Transmembrane</keyword>
<keyword evidence="1" id="KW-0472">Membrane</keyword>
<proteinExistence type="predicted"/>
<dbReference type="AlphaFoldDB" id="A0A7S8CCR3"/>